<dbReference type="GeneID" id="54465623"/>
<organism evidence="2">
    <name type="scientific">Mytilinidion resinicola</name>
    <dbReference type="NCBI Taxonomy" id="574789"/>
    <lineage>
        <taxon>Eukaryota</taxon>
        <taxon>Fungi</taxon>
        <taxon>Dikarya</taxon>
        <taxon>Ascomycota</taxon>
        <taxon>Pezizomycotina</taxon>
        <taxon>Dothideomycetes</taxon>
        <taxon>Pleosporomycetidae</taxon>
        <taxon>Mytilinidiales</taxon>
        <taxon>Mytilinidiaceae</taxon>
        <taxon>Mytilinidion</taxon>
    </lineage>
</organism>
<evidence type="ECO:0000313" key="3">
    <source>
        <dbReference type="Proteomes" id="UP000504636"/>
    </source>
</evidence>
<protein>
    <submittedName>
        <fullName evidence="2 4">Uncharacterized protein</fullName>
    </submittedName>
</protein>
<proteinExistence type="predicted"/>
<evidence type="ECO:0000313" key="2">
    <source>
        <dbReference type="EMBL" id="KAF2817422.1"/>
    </source>
</evidence>
<evidence type="ECO:0000313" key="4">
    <source>
        <dbReference type="RefSeq" id="XP_033584386.1"/>
    </source>
</evidence>
<evidence type="ECO:0000256" key="1">
    <source>
        <dbReference type="SAM" id="MobiDB-lite"/>
    </source>
</evidence>
<dbReference type="EMBL" id="MU003692">
    <property type="protein sequence ID" value="KAF2817422.1"/>
    <property type="molecule type" value="Genomic_DNA"/>
</dbReference>
<dbReference type="RefSeq" id="XP_033584386.1">
    <property type="nucleotide sequence ID" value="XM_033724730.1"/>
</dbReference>
<keyword evidence="3" id="KW-1185">Reference proteome</keyword>
<dbReference type="AlphaFoldDB" id="A0A6A6Z8H7"/>
<name>A0A6A6Z8H7_9PEZI</name>
<accession>A0A6A6Z8H7</accession>
<reference evidence="2 4" key="1">
    <citation type="journal article" date="2020" name="Stud. Mycol.">
        <title>101 Dothideomycetes genomes: a test case for predicting lifestyles and emergence of pathogens.</title>
        <authorList>
            <person name="Haridas S."/>
            <person name="Albert R."/>
            <person name="Binder M."/>
            <person name="Bloem J."/>
            <person name="Labutti K."/>
            <person name="Salamov A."/>
            <person name="Andreopoulos B."/>
            <person name="Baker S."/>
            <person name="Barry K."/>
            <person name="Bills G."/>
            <person name="Bluhm B."/>
            <person name="Cannon C."/>
            <person name="Castanera R."/>
            <person name="Culley D."/>
            <person name="Daum C."/>
            <person name="Ezra D."/>
            <person name="Gonzalez J."/>
            <person name="Henrissat B."/>
            <person name="Kuo A."/>
            <person name="Liang C."/>
            <person name="Lipzen A."/>
            <person name="Lutzoni F."/>
            <person name="Magnuson J."/>
            <person name="Mondo S."/>
            <person name="Nolan M."/>
            <person name="Ohm R."/>
            <person name="Pangilinan J."/>
            <person name="Park H.-J."/>
            <person name="Ramirez L."/>
            <person name="Alfaro M."/>
            <person name="Sun H."/>
            <person name="Tritt A."/>
            <person name="Yoshinaga Y."/>
            <person name="Zwiers L.-H."/>
            <person name="Turgeon B."/>
            <person name="Goodwin S."/>
            <person name="Spatafora J."/>
            <person name="Crous P."/>
            <person name="Grigoriev I."/>
        </authorList>
    </citation>
    <scope>NUCLEOTIDE SEQUENCE</scope>
    <source>
        <strain evidence="2 4">CBS 304.34</strain>
    </source>
</reference>
<reference evidence="4" key="2">
    <citation type="submission" date="2020-04" db="EMBL/GenBank/DDBJ databases">
        <authorList>
            <consortium name="NCBI Genome Project"/>
        </authorList>
    </citation>
    <scope>NUCLEOTIDE SEQUENCE</scope>
    <source>
        <strain evidence="4">CBS 304.34</strain>
    </source>
</reference>
<gene>
    <name evidence="2 4" type="ORF">BDZ99DRAFT_513667</name>
</gene>
<sequence length="188" mass="19724">MEAVRRREQVVVQGPGWRSRCPPWAVGGRAACDVQEPPGGDLCAGAPSKGTPEADRGVGGTLRPGRCGRASPAARAMGVRAAWWRGAGLEAAGWQADLHLRVFDESRQWDGEAEGAEELEPGMEQSHRLRAPSVHMDCRRGAGLGVGSAGAGGLVSESGGYSRTRTRATARTRDALDLSISDDAGLPK</sequence>
<dbReference type="Proteomes" id="UP000504636">
    <property type="component" value="Unplaced"/>
</dbReference>
<feature type="region of interest" description="Disordered" evidence="1">
    <location>
        <begin position="149"/>
        <end position="168"/>
    </location>
</feature>
<reference evidence="4" key="3">
    <citation type="submission" date="2025-04" db="UniProtKB">
        <authorList>
            <consortium name="RefSeq"/>
        </authorList>
    </citation>
    <scope>IDENTIFICATION</scope>
    <source>
        <strain evidence="4">CBS 304.34</strain>
    </source>
</reference>